<keyword evidence="1" id="KW-0472">Membrane</keyword>
<dbReference type="PANTHER" id="PTHR33219">
    <property type="entry name" value="YLMG HOMOLOG PROTEIN 2, CHLOROPLASTIC"/>
    <property type="match status" value="1"/>
</dbReference>
<evidence type="ECO:0008006" key="3">
    <source>
        <dbReference type="Google" id="ProtNLM"/>
    </source>
</evidence>
<accession>A0A382J341</accession>
<evidence type="ECO:0000256" key="1">
    <source>
        <dbReference type="SAM" id="Phobius"/>
    </source>
</evidence>
<proteinExistence type="predicted"/>
<feature type="non-terminal residue" evidence="2">
    <location>
        <position position="70"/>
    </location>
</feature>
<dbReference type="PANTHER" id="PTHR33219:SF14">
    <property type="entry name" value="PROTEIN COFACTOR ASSEMBLY OF COMPLEX C SUBUNIT B CCB3, CHLOROPLASTIC-RELATED"/>
    <property type="match status" value="1"/>
</dbReference>
<gene>
    <name evidence="2" type="ORF">METZ01_LOCUS259150</name>
</gene>
<dbReference type="EMBL" id="UINC01071417">
    <property type="protein sequence ID" value="SVC06296.1"/>
    <property type="molecule type" value="Genomic_DNA"/>
</dbReference>
<name>A0A382J341_9ZZZZ</name>
<keyword evidence="1" id="KW-0812">Transmembrane</keyword>
<organism evidence="2">
    <name type="scientific">marine metagenome</name>
    <dbReference type="NCBI Taxonomy" id="408172"/>
    <lineage>
        <taxon>unclassified sequences</taxon>
        <taxon>metagenomes</taxon>
        <taxon>ecological metagenomes</taxon>
    </lineage>
</organism>
<feature type="transmembrane region" description="Helical" evidence="1">
    <location>
        <begin position="7"/>
        <end position="27"/>
    </location>
</feature>
<dbReference type="GO" id="GO:0016020">
    <property type="term" value="C:membrane"/>
    <property type="evidence" value="ECO:0007669"/>
    <property type="project" value="InterPro"/>
</dbReference>
<evidence type="ECO:0000313" key="2">
    <source>
        <dbReference type="EMBL" id="SVC06296.1"/>
    </source>
</evidence>
<sequence length="70" mass="7812">MAGLINGILSMFVLAIFVRSILSWFPISPVNPFKLMVFQITEPVLAPVRRYLPHFGSIDLAPMVTIIVVL</sequence>
<keyword evidence="1" id="KW-1133">Transmembrane helix</keyword>
<dbReference type="Pfam" id="PF02325">
    <property type="entry name" value="CCB3_YggT"/>
    <property type="match status" value="1"/>
</dbReference>
<dbReference type="AlphaFoldDB" id="A0A382J341"/>
<reference evidence="2" key="1">
    <citation type="submission" date="2018-05" db="EMBL/GenBank/DDBJ databases">
        <authorList>
            <person name="Lanie J.A."/>
            <person name="Ng W.-L."/>
            <person name="Kazmierczak K.M."/>
            <person name="Andrzejewski T.M."/>
            <person name="Davidsen T.M."/>
            <person name="Wayne K.J."/>
            <person name="Tettelin H."/>
            <person name="Glass J.I."/>
            <person name="Rusch D."/>
            <person name="Podicherti R."/>
            <person name="Tsui H.-C.T."/>
            <person name="Winkler M.E."/>
        </authorList>
    </citation>
    <scope>NUCLEOTIDE SEQUENCE</scope>
</reference>
<protein>
    <recommendedName>
        <fullName evidence="3">YggT family protein</fullName>
    </recommendedName>
</protein>
<dbReference type="InterPro" id="IPR003425">
    <property type="entry name" value="CCB3/YggT"/>
</dbReference>